<feature type="signal peptide" evidence="1">
    <location>
        <begin position="1"/>
        <end position="20"/>
    </location>
</feature>
<accession>A0A2W5D6Y3</accession>
<dbReference type="Proteomes" id="UP000249633">
    <property type="component" value="Unassembled WGS sequence"/>
</dbReference>
<evidence type="ECO:0008006" key="4">
    <source>
        <dbReference type="Google" id="ProtNLM"/>
    </source>
</evidence>
<dbReference type="InterPro" id="IPR013424">
    <property type="entry name" value="Ice-binding_C"/>
</dbReference>
<organism evidence="2 3">
    <name type="scientific">Roseateles depolymerans</name>
    <dbReference type="NCBI Taxonomy" id="76731"/>
    <lineage>
        <taxon>Bacteria</taxon>
        <taxon>Pseudomonadati</taxon>
        <taxon>Pseudomonadota</taxon>
        <taxon>Betaproteobacteria</taxon>
        <taxon>Burkholderiales</taxon>
        <taxon>Sphaerotilaceae</taxon>
        <taxon>Roseateles</taxon>
    </lineage>
</organism>
<dbReference type="EMBL" id="QFOD01000026">
    <property type="protein sequence ID" value="PZP27885.1"/>
    <property type="molecule type" value="Genomic_DNA"/>
</dbReference>
<gene>
    <name evidence="2" type="ORF">DI603_20530</name>
</gene>
<dbReference type="AlphaFoldDB" id="A0A2W5D6Y3"/>
<reference evidence="2 3" key="1">
    <citation type="submission" date="2017-08" db="EMBL/GenBank/DDBJ databases">
        <title>Infants hospitalized years apart are colonized by the same room-sourced microbial strains.</title>
        <authorList>
            <person name="Brooks B."/>
            <person name="Olm M.R."/>
            <person name="Firek B.A."/>
            <person name="Baker R."/>
            <person name="Thomas B.C."/>
            <person name="Morowitz M.J."/>
            <person name="Banfield J.F."/>
        </authorList>
    </citation>
    <scope>NUCLEOTIDE SEQUENCE [LARGE SCALE GENOMIC DNA]</scope>
    <source>
        <strain evidence="2">S2_012_000_R2_81</strain>
    </source>
</reference>
<feature type="chain" id="PRO_5016152296" description="PEP-CTERM protein-sorting domain-containing protein" evidence="1">
    <location>
        <begin position="21"/>
        <end position="273"/>
    </location>
</feature>
<evidence type="ECO:0000313" key="3">
    <source>
        <dbReference type="Proteomes" id="UP000249633"/>
    </source>
</evidence>
<name>A0A2W5D6Y3_9BURK</name>
<dbReference type="NCBIfam" id="TIGR02595">
    <property type="entry name" value="PEP_CTERM"/>
    <property type="match status" value="1"/>
</dbReference>
<comment type="caution">
    <text evidence="2">The sequence shown here is derived from an EMBL/GenBank/DDBJ whole genome shotgun (WGS) entry which is preliminary data.</text>
</comment>
<protein>
    <recommendedName>
        <fullName evidence="4">PEP-CTERM protein-sorting domain-containing protein</fullName>
    </recommendedName>
</protein>
<evidence type="ECO:0000256" key="1">
    <source>
        <dbReference type="SAM" id="SignalP"/>
    </source>
</evidence>
<proteinExistence type="predicted"/>
<keyword evidence="1" id="KW-0732">Signal</keyword>
<evidence type="ECO:0000313" key="2">
    <source>
        <dbReference type="EMBL" id="PZP27885.1"/>
    </source>
</evidence>
<sequence length="273" mass="28052">MKRLPLALIPLLLSAAHAQASTPVTLNWTARMQWANQSGPGSNAVYNSLPVATDANGWFDVSGRFVINRDAPPVQGFSSASGYWSADALARVEYSFGSYSFIWQNPAGVSSAAWGLSLLEEGSNDLISSANAALPYYGAMGASLSESTAGAGLWTAPQNIGGYSIAMPTLGFSLAGADLLSTQQLAAEDFAKLSSLAFGPQSGGAPGAARSSLLVQFVAMPLGSADWSQQVNAHNVTGYFTSFSVSAVPEPASGVLALAGAGLLLLRRRAGAA</sequence>